<dbReference type="Proteomes" id="UP000738376">
    <property type="component" value="Unassembled WGS sequence"/>
</dbReference>
<accession>A0ABX1LS59</accession>
<evidence type="ECO:0008006" key="3">
    <source>
        <dbReference type="Google" id="ProtNLM"/>
    </source>
</evidence>
<evidence type="ECO:0000313" key="1">
    <source>
        <dbReference type="EMBL" id="NMF58315.1"/>
    </source>
</evidence>
<reference evidence="1 2" key="1">
    <citation type="submission" date="2020-03" db="EMBL/GenBank/DDBJ databases">
        <title>Draft Genome Sequence of 2-Methylisoborneol Producing Pseudanabaena yagii Strain GIHE-NHR1 Isolated from North Han River in South Korea.</title>
        <authorList>
            <person name="Jeong J."/>
        </authorList>
    </citation>
    <scope>NUCLEOTIDE SEQUENCE [LARGE SCALE GENOMIC DNA]</scope>
    <source>
        <strain evidence="1 2">GIHE-NHR1</strain>
    </source>
</reference>
<dbReference type="SUPFAM" id="SSF51445">
    <property type="entry name" value="(Trans)glycosidases"/>
    <property type="match status" value="1"/>
</dbReference>
<gene>
    <name evidence="1" type="ORF">HC246_09845</name>
</gene>
<dbReference type="PANTHER" id="PTHR43447">
    <property type="entry name" value="ALPHA-AMYLASE"/>
    <property type="match status" value="1"/>
</dbReference>
<name>A0ABX1LS59_9CYAN</name>
<dbReference type="InterPro" id="IPR017853">
    <property type="entry name" value="GH"/>
</dbReference>
<keyword evidence="2" id="KW-1185">Reference proteome</keyword>
<protein>
    <recommendedName>
        <fullName evidence="3">Glycosyl hydrolase family 13 catalytic domain-containing protein</fullName>
    </recommendedName>
</protein>
<organism evidence="1 2">
    <name type="scientific">Pseudanabaena yagii GIHE-NHR1</name>
    <dbReference type="NCBI Taxonomy" id="2722753"/>
    <lineage>
        <taxon>Bacteria</taxon>
        <taxon>Bacillati</taxon>
        <taxon>Cyanobacteriota</taxon>
        <taxon>Cyanophyceae</taxon>
        <taxon>Pseudanabaenales</taxon>
        <taxon>Pseudanabaenaceae</taxon>
        <taxon>Pseudanabaena</taxon>
        <taxon>Pseudanabaena yagii</taxon>
    </lineage>
</organism>
<sequence>MNRNGYNDGNRDSELNCWLASLPDLKFTPNVKRIQKAHLKKLLDLGIDGFRFDASKHMPANVQKEYIDFIDAESKGNTWNYLEVIEDNDTKAEDYNWIAVVTDFLLYNSMKGAFSFGGDLRSLPSNAVNDSRSVTFGRNHDSVVEIRKAKKDAYSPYDDTTDSYLATAYVLASSNSHYERRLVKPLI</sequence>
<proteinExistence type="predicted"/>
<evidence type="ECO:0000313" key="2">
    <source>
        <dbReference type="Proteomes" id="UP000738376"/>
    </source>
</evidence>
<dbReference type="EMBL" id="JAAVJL010000001">
    <property type="protein sequence ID" value="NMF58315.1"/>
    <property type="molecule type" value="Genomic_DNA"/>
</dbReference>
<dbReference type="Gene3D" id="3.20.20.80">
    <property type="entry name" value="Glycosidases"/>
    <property type="match status" value="1"/>
</dbReference>
<comment type="caution">
    <text evidence="1">The sequence shown here is derived from an EMBL/GenBank/DDBJ whole genome shotgun (WGS) entry which is preliminary data.</text>
</comment>